<dbReference type="PANTHER" id="PTHR12521">
    <property type="entry name" value="PROTEIN C6ORF130"/>
    <property type="match status" value="1"/>
</dbReference>
<organism evidence="3 4">
    <name type="scientific">Lysobacter brunescens</name>
    <dbReference type="NCBI Taxonomy" id="262323"/>
    <lineage>
        <taxon>Bacteria</taxon>
        <taxon>Pseudomonadati</taxon>
        <taxon>Pseudomonadota</taxon>
        <taxon>Gammaproteobacteria</taxon>
        <taxon>Lysobacterales</taxon>
        <taxon>Lysobacteraceae</taxon>
        <taxon>Lysobacter</taxon>
    </lineage>
</organism>
<dbReference type="InterPro" id="IPR050892">
    <property type="entry name" value="ADP-ribose_metab_enzymes"/>
</dbReference>
<accession>A0ABW2YGE8</accession>
<sequence length="163" mass="17670">MIHEVTGDILKTRAQAIAHGVAPNDDFHTGLALSLREHAPALYKDFRHYCQSTHPKPGGLWTWAGADGRRIVNLFTQDGAEGHHGGKPGKASLQHVRHALKALRAEIAEQGITSLALPRLATGVGGLAWDDVRPLVHEHLADAGIPVFVYVTYRAGEVADERL</sequence>
<reference evidence="4" key="1">
    <citation type="journal article" date="2019" name="Int. J. Syst. Evol. Microbiol.">
        <title>The Global Catalogue of Microorganisms (GCM) 10K type strain sequencing project: providing services to taxonomists for standard genome sequencing and annotation.</title>
        <authorList>
            <consortium name="The Broad Institute Genomics Platform"/>
            <consortium name="The Broad Institute Genome Sequencing Center for Infectious Disease"/>
            <person name="Wu L."/>
            <person name="Ma J."/>
        </authorList>
    </citation>
    <scope>NUCLEOTIDE SEQUENCE [LARGE SCALE GENOMIC DNA]</scope>
    <source>
        <strain evidence="4">CCUG 55585</strain>
    </source>
</reference>
<protein>
    <submittedName>
        <fullName evidence="3">Macro domain-containing protein</fullName>
    </submittedName>
</protein>
<dbReference type="RefSeq" id="WP_386823147.1">
    <property type="nucleotide sequence ID" value="NZ_JBHTIF010000001.1"/>
</dbReference>
<evidence type="ECO:0000313" key="3">
    <source>
        <dbReference type="EMBL" id="MFD0725554.1"/>
    </source>
</evidence>
<proteinExistence type="predicted"/>
<evidence type="ECO:0000313" key="4">
    <source>
        <dbReference type="Proteomes" id="UP001597110"/>
    </source>
</evidence>
<comment type="catalytic activity">
    <reaction evidence="1">
        <text>an N-(ADP-alpha-D-ribosyl)-thymidine in DNA + H2O = a thymidine in DNA + ADP-D-ribose</text>
        <dbReference type="Rhea" id="RHEA:71655"/>
        <dbReference type="Rhea" id="RHEA-COMP:13556"/>
        <dbReference type="Rhea" id="RHEA-COMP:18051"/>
        <dbReference type="ChEBI" id="CHEBI:15377"/>
        <dbReference type="ChEBI" id="CHEBI:57967"/>
        <dbReference type="ChEBI" id="CHEBI:137386"/>
        <dbReference type="ChEBI" id="CHEBI:191199"/>
    </reaction>
    <physiologicalReaction direction="left-to-right" evidence="1">
        <dbReference type="Rhea" id="RHEA:71656"/>
    </physiologicalReaction>
</comment>
<dbReference type="SUPFAM" id="SSF52949">
    <property type="entry name" value="Macro domain-like"/>
    <property type="match status" value="1"/>
</dbReference>
<comment type="caution">
    <text evidence="3">The sequence shown here is derived from an EMBL/GenBank/DDBJ whole genome shotgun (WGS) entry which is preliminary data.</text>
</comment>
<dbReference type="EMBL" id="JBHTIF010000001">
    <property type="protein sequence ID" value="MFD0725554.1"/>
    <property type="molecule type" value="Genomic_DNA"/>
</dbReference>
<dbReference type="InterPro" id="IPR043472">
    <property type="entry name" value="Macro_dom-like"/>
</dbReference>
<dbReference type="Gene3D" id="3.40.220.10">
    <property type="entry name" value="Leucine Aminopeptidase, subunit E, domain 1"/>
    <property type="match status" value="1"/>
</dbReference>
<dbReference type="Proteomes" id="UP001597110">
    <property type="component" value="Unassembled WGS sequence"/>
</dbReference>
<evidence type="ECO:0000259" key="2">
    <source>
        <dbReference type="PROSITE" id="PS51154"/>
    </source>
</evidence>
<dbReference type="PROSITE" id="PS51154">
    <property type="entry name" value="MACRO"/>
    <property type="match status" value="1"/>
</dbReference>
<name>A0ABW2YGE8_9GAMM</name>
<feature type="domain" description="Macro" evidence="2">
    <location>
        <begin position="1"/>
        <end position="163"/>
    </location>
</feature>
<dbReference type="InterPro" id="IPR002589">
    <property type="entry name" value="Macro_dom"/>
</dbReference>
<dbReference type="PANTHER" id="PTHR12521:SF0">
    <property type="entry name" value="ADP-RIBOSE GLYCOHYDROLASE OARD1"/>
    <property type="match status" value="1"/>
</dbReference>
<gene>
    <name evidence="3" type="ORF">ACFQ0E_08080</name>
</gene>
<dbReference type="SMART" id="SM00506">
    <property type="entry name" value="A1pp"/>
    <property type="match status" value="1"/>
</dbReference>
<evidence type="ECO:0000256" key="1">
    <source>
        <dbReference type="ARBA" id="ARBA00035885"/>
    </source>
</evidence>
<keyword evidence="4" id="KW-1185">Reference proteome</keyword>
<dbReference type="Pfam" id="PF01661">
    <property type="entry name" value="Macro"/>
    <property type="match status" value="1"/>
</dbReference>